<protein>
    <recommendedName>
        <fullName evidence="1">Gliding motility protein SprA N-terminal domain-containing protein</fullName>
    </recommendedName>
</protein>
<comment type="caution">
    <text evidence="2">The sequence shown here is derived from an EMBL/GenBank/DDBJ whole genome shotgun (WGS) entry which is preliminary data.</text>
</comment>
<organism evidence="2">
    <name type="scientific">candidate division WOR-3 bacterium</name>
    <dbReference type="NCBI Taxonomy" id="2052148"/>
    <lineage>
        <taxon>Bacteria</taxon>
        <taxon>Bacteria division WOR-3</taxon>
    </lineage>
</organism>
<dbReference type="InterPro" id="IPR025684">
    <property type="entry name" value="SprA_N_dom"/>
</dbReference>
<evidence type="ECO:0000313" key="2">
    <source>
        <dbReference type="EMBL" id="HGL17545.1"/>
    </source>
</evidence>
<feature type="domain" description="Gliding motility protein SprA N-terminal" evidence="1">
    <location>
        <begin position="969"/>
        <end position="1291"/>
    </location>
</feature>
<proteinExistence type="predicted"/>
<evidence type="ECO:0000259" key="1">
    <source>
        <dbReference type="Pfam" id="PF14349"/>
    </source>
</evidence>
<gene>
    <name evidence="2" type="ORF">ENU66_04370</name>
</gene>
<dbReference type="EMBL" id="DTDJ01000029">
    <property type="protein sequence ID" value="HGL17545.1"/>
    <property type="molecule type" value="Genomic_DNA"/>
</dbReference>
<reference evidence="2" key="1">
    <citation type="journal article" date="2020" name="mSystems">
        <title>Genome- and Community-Level Interaction Insights into Carbon Utilization and Element Cycling Functions of Hydrothermarchaeota in Hydrothermal Sediment.</title>
        <authorList>
            <person name="Zhou Z."/>
            <person name="Liu Y."/>
            <person name="Xu W."/>
            <person name="Pan J."/>
            <person name="Luo Z.H."/>
            <person name="Li M."/>
        </authorList>
    </citation>
    <scope>NUCLEOTIDE SEQUENCE [LARGE SCALE GENOMIC DNA]</scope>
    <source>
        <strain evidence="2">SpSt-69</strain>
    </source>
</reference>
<sequence>MKSLILVFQLVFSFSLPDDPLYQYLRKSYGIFDSVYVGENLVYFGKYKGVDEIVLDSIVSYDRFKLVRAREIIYKNLLERQSEELETASKTASSRGVIPTIQIPVYMPPSFSFLGKEGAKIDIDGTQSVRLSFEKNVTHDPLSYIGKGTSSFFNPQLEQQLRLNLNAFIGSKLSINIDHDSERQDETKNKVIVKFQGEEDDVVKLIELGDTRVTLPSTRFASFPGQTKEGLFGFNSQFQFGPLMVQAIATREKGESQTTSLSRGAVQDSFLLYGKDFEKFRFFYIPESESIVSIQVFVDEQRGIQPGKTIPGFAYFYGFDNSTGTYLPDSALKEYGNFRALTYGEDFIYYPDSKVLELATKAGENYVIAVSYQTNTGRRVGVLVDTILDSLRLVKPSSYPLYIDSLYTRSDTLKAQLWNSMLMNIYDVRVSYITPENIDIQIGRDSSGVIVWGENGRSYLNILGLDENNDGKVDLVRQVGQRTFDILDLNKGILIFPLSRPFIYDSLSSPDSLIYKKTRLSYNEGTKYVIKVIKRQISREIYLNQSNILENSEVVKYNGRVLERGKDYTIDYSLGKIIINDENILRDPNARIDISFDYAPLFSIKDKSLWGMRFEVPLTTGLKVGGSLMGRSESSPVKRPSIGSEPTRSVVGELDLILDTKVSQLTDWFNKISFNKTQAPSTLRIQGEIARSYPDPNTKNFAYIDDMENSKDEVNVSFSVFDWKVGSIPLVSQSQEKDTFYLGQKIVWAGVYDLYKKGQIFSNIPSEEKDLPHLVFYIELYPKTSGIPSFLSISSLLSNYGQDFSNYEFLNVIVKGRKGKLIVNVGPDISENAVWRDKGGRIKSYDPYIISTEDKNGNGVLDEGEDTGLDGVSGVDSLWNPGSSDDGNDDYYNPRGLGVRDYSKINGTEGNGRLDTEELIADGKLSLDNNYYEFVIDLENPSPDIFVGENPEGFRTFLIPLKDTAFVKRFGNPNWGYIRFVRIWFDDVSEPDTVVIAQLKFQGNRYVKSLVMTADSLYPVGSDENIFVRSVGHNDDPNYTSPPGIELERDLITGRLEQENSLGIRYENLGPKHFAHATQMKSTPLNLIDYRTVRFFVKPAPGTSMPYPTVYVRLGDSLNYYEYRYRITSSDWQEVVIQIDSLTQVKKRLRDSTSSPGPHLIGNVAIKGNPSFTQIQGVSFGIINESLERISGEIWIDEFRAGDPRRDRATAGQLNIDFRFANFLSSNLSFTKMQSNFKPLQGAGTKSNDQITFYSINADFGQLLPQKWGLRLNLLHSKNYTYSLPLYGTYSDLILNKTQQMEQRSTSVIRRTSFSFSKSRNSNNLLVKYLVEPFSISGFVNSDTSITPRNIRNGFSRSLSFRHGISVPWTIRRGKMVLNPLPEYNFSGSIGEAKSFYKDLFSNITQKDSSKTFDQSHSIGYNPFSFLNLRYDLGKTNDLQRKQEMSYSEGINGSLRFTLFGILDPTLNFAANYRESKDRSFQAIDSILKANITSSTNAGANVSFNFSNLLSKMSAVLFKDLVDSTGKQIPNPLKKKLTDFSNSIQPLRFNYTIVDNYGLYMVSNRPDWRFRFGIDRNAITDWGQVERFTNSFTRQYSVDWGFRLMMASFNVGGSYNNTINRVYLSKRYTKSVTWPRFSISNVRIGGKYFQKFTSSWTLGFNYQRSEQQSGDFGKLPDNRSFSTSLTQTMNLLFKNGMGLSVNFSRNEQKNTDFRFGERTTKNVDSRLTLNPTYSISQGKVIKLPIGGMRWKLASSLQLGGNFTWSRGVQSSIVGGKETKLRDQTNMSFDLNGTYSITRDITGTIGFGYRKYTDNLSKRYNSNTNFAINVNFNF</sequence>
<dbReference type="Pfam" id="PF14349">
    <property type="entry name" value="SprA_N"/>
    <property type="match status" value="1"/>
</dbReference>
<name>A0A7V4E4E8_UNCW3</name>
<accession>A0A7V4E4E8</accession>